<keyword evidence="1 5" id="KW-0732">Signal</keyword>
<evidence type="ECO:0000313" key="8">
    <source>
        <dbReference type="Proteomes" id="UP000219336"/>
    </source>
</evidence>
<evidence type="ECO:0000259" key="6">
    <source>
        <dbReference type="Pfam" id="PF09864"/>
    </source>
</evidence>
<accession>A0A240EGR2</accession>
<evidence type="ECO:0000256" key="5">
    <source>
        <dbReference type="SAM" id="SignalP"/>
    </source>
</evidence>
<keyword evidence="2" id="KW-0472">Membrane</keyword>
<dbReference type="SUPFAM" id="SSF141488">
    <property type="entry name" value="YdhA-like"/>
    <property type="match status" value="1"/>
</dbReference>
<protein>
    <submittedName>
        <fullName evidence="7">Lysozyme inhibitor</fullName>
    </submittedName>
</protein>
<name>A0A240EGR2_9VIBR</name>
<keyword evidence="3" id="KW-0564">Palmitate</keyword>
<keyword evidence="4" id="KW-0449">Lipoprotein</keyword>
<dbReference type="EMBL" id="OANU01000008">
    <property type="protein sequence ID" value="SNX47379.1"/>
    <property type="molecule type" value="Genomic_DNA"/>
</dbReference>
<evidence type="ECO:0000256" key="3">
    <source>
        <dbReference type="ARBA" id="ARBA00023139"/>
    </source>
</evidence>
<dbReference type="PROSITE" id="PS51257">
    <property type="entry name" value="PROKAR_LIPOPROTEIN"/>
    <property type="match status" value="1"/>
</dbReference>
<dbReference type="AlphaFoldDB" id="A0A240EGR2"/>
<organism evidence="7 8">
    <name type="scientific">Vibrio thalassae</name>
    <dbReference type="NCBI Taxonomy" id="1243014"/>
    <lineage>
        <taxon>Bacteria</taxon>
        <taxon>Pseudomonadati</taxon>
        <taxon>Pseudomonadota</taxon>
        <taxon>Gammaproteobacteria</taxon>
        <taxon>Vibrionales</taxon>
        <taxon>Vibrionaceae</taxon>
        <taxon>Vibrio</taxon>
    </lineage>
</organism>
<feature type="chain" id="PRO_5012082824" evidence="5">
    <location>
        <begin position="20"/>
        <end position="121"/>
    </location>
</feature>
<dbReference type="InterPro" id="IPR036328">
    <property type="entry name" value="MliC_sf"/>
</dbReference>
<dbReference type="Gene3D" id="2.40.128.200">
    <property type="match status" value="1"/>
</dbReference>
<feature type="signal peptide" evidence="5">
    <location>
        <begin position="1"/>
        <end position="19"/>
    </location>
</feature>
<dbReference type="Proteomes" id="UP000219336">
    <property type="component" value="Unassembled WGS sequence"/>
</dbReference>
<evidence type="ECO:0000256" key="1">
    <source>
        <dbReference type="ARBA" id="ARBA00022729"/>
    </source>
</evidence>
<reference evidence="8" key="1">
    <citation type="submission" date="2016-06" db="EMBL/GenBank/DDBJ databases">
        <authorList>
            <person name="Rodrigo-Torres L."/>
            <person name="Arahal R.D."/>
            <person name="Lucena T."/>
        </authorList>
    </citation>
    <scope>NUCLEOTIDE SEQUENCE [LARGE SCALE GENOMIC DNA]</scope>
    <source>
        <strain evidence="8">CECT8203</strain>
    </source>
</reference>
<proteinExistence type="predicted"/>
<sequence length="121" mass="13415">MFSIVQKTLLLVLTVSGLAACSSNGQTQADTSRYHVLQYQCDNQSFQVTQLSSEQILLLIDNTEYQLQRVRSASGVRYALDGESQEDSNIELFSKGREGMLTMNGQTDKSCQMITRGIPQG</sequence>
<evidence type="ECO:0000256" key="2">
    <source>
        <dbReference type="ARBA" id="ARBA00023136"/>
    </source>
</evidence>
<evidence type="ECO:0000313" key="7">
    <source>
        <dbReference type="EMBL" id="SNX47379.1"/>
    </source>
</evidence>
<dbReference type="InterPro" id="IPR018660">
    <property type="entry name" value="MliC"/>
</dbReference>
<dbReference type="Pfam" id="PF09864">
    <property type="entry name" value="MliC"/>
    <property type="match status" value="1"/>
</dbReference>
<gene>
    <name evidence="7" type="ORF">VTH8203_00980</name>
</gene>
<feature type="domain" description="C-type lysozyme inhibitor" evidence="6">
    <location>
        <begin position="39"/>
        <end position="109"/>
    </location>
</feature>
<evidence type="ECO:0000256" key="4">
    <source>
        <dbReference type="ARBA" id="ARBA00023288"/>
    </source>
</evidence>
<keyword evidence="8" id="KW-1185">Reference proteome</keyword>